<proteinExistence type="predicted"/>
<accession>A0A221VYK0</accession>
<organism evidence="1 2">
    <name type="scientific">Actinoalloteichus hoggarensis</name>
    <dbReference type="NCBI Taxonomy" id="1470176"/>
    <lineage>
        <taxon>Bacteria</taxon>
        <taxon>Bacillati</taxon>
        <taxon>Actinomycetota</taxon>
        <taxon>Actinomycetes</taxon>
        <taxon>Pseudonocardiales</taxon>
        <taxon>Pseudonocardiaceae</taxon>
        <taxon>Actinoalloteichus</taxon>
    </lineage>
</organism>
<dbReference type="EMBL" id="CP022521">
    <property type="protein sequence ID" value="ASO18613.1"/>
    <property type="molecule type" value="Genomic_DNA"/>
</dbReference>
<gene>
    <name evidence="1" type="ORF">AHOG_04795</name>
</gene>
<name>A0A221VYK0_9PSEU</name>
<dbReference type="AlphaFoldDB" id="A0A221VYK0"/>
<evidence type="ECO:0000313" key="1">
    <source>
        <dbReference type="EMBL" id="ASO18613.1"/>
    </source>
</evidence>
<dbReference type="KEGG" id="ahg:AHOG_04795"/>
<protein>
    <submittedName>
        <fullName evidence="1">Abi-like protein</fullName>
    </submittedName>
</protein>
<keyword evidence="2" id="KW-1185">Reference proteome</keyword>
<evidence type="ECO:0000313" key="2">
    <source>
        <dbReference type="Proteomes" id="UP000204221"/>
    </source>
</evidence>
<sequence length="119" mass="13297">MPADFPDWVRVVLSEARFAPYLAAAGGDEAAALRLYWWNVRVSEAFYPSLHCLEVALRNALHDRLCELSGRSDWWTVIPLTADGRRILAAAQEKVTRRTGPDTRPIPSWRSCLSASGCP</sequence>
<dbReference type="Proteomes" id="UP000204221">
    <property type="component" value="Chromosome"/>
</dbReference>
<reference evidence="1 2" key="1">
    <citation type="submission" date="2017-07" db="EMBL/GenBank/DDBJ databases">
        <title>Complete genome sequence of Actinoalloteichus hoggarensis DSM 45943, type strain of Actinoalloteichus hoggarensis.</title>
        <authorList>
            <person name="Ruckert C."/>
            <person name="Nouioui I."/>
            <person name="Willmese J."/>
            <person name="van Wezel G."/>
            <person name="Klenk H.-P."/>
            <person name="Kalinowski J."/>
            <person name="Zotchev S.B."/>
        </authorList>
    </citation>
    <scope>NUCLEOTIDE SEQUENCE [LARGE SCALE GENOMIC DNA]</scope>
    <source>
        <strain evidence="1 2">DSM 45943</strain>
    </source>
</reference>